<dbReference type="AlphaFoldDB" id="A0A1R2CZT6"/>
<accession>A0A1R2CZT6</accession>
<comment type="caution">
    <text evidence="2">The sequence shown here is derived from an EMBL/GenBank/DDBJ whole genome shotgun (WGS) entry which is preliminary data.</text>
</comment>
<dbReference type="EMBL" id="MPUH01000025">
    <property type="protein sequence ID" value="OMJ94514.1"/>
    <property type="molecule type" value="Genomic_DNA"/>
</dbReference>
<evidence type="ECO:0000313" key="2">
    <source>
        <dbReference type="EMBL" id="OMJ94514.1"/>
    </source>
</evidence>
<feature type="chain" id="PRO_5012232695" description="EGF-like domain-containing protein" evidence="1">
    <location>
        <begin position="19"/>
        <end position="223"/>
    </location>
</feature>
<proteinExistence type="predicted"/>
<name>A0A1R2CZT6_9CILI</name>
<sequence length="223" mass="25149">MIFLLTLFLLSLPQISLSCFTYSCSTLDDQVCATLDNDTHTFITLNEKGCGSGFSCSRIDMENEIVLSKNLMINCIESSDEQVAYNITLNTMVECGIRNVNVTDYEQNTTEFLNNPCVDLCYDEYGGNYTCLCGMDGMSYCLPNKSSGIYDEFWNICDKNDNMIDNKTMQLWEHLLVNFIEMITAPYCADDLFPEIDVPNLDYIIDEIALIVNIGAVGVLVFM</sequence>
<organism evidence="2 3">
    <name type="scientific">Stentor coeruleus</name>
    <dbReference type="NCBI Taxonomy" id="5963"/>
    <lineage>
        <taxon>Eukaryota</taxon>
        <taxon>Sar</taxon>
        <taxon>Alveolata</taxon>
        <taxon>Ciliophora</taxon>
        <taxon>Postciliodesmatophora</taxon>
        <taxon>Heterotrichea</taxon>
        <taxon>Heterotrichida</taxon>
        <taxon>Stentoridae</taxon>
        <taxon>Stentor</taxon>
    </lineage>
</organism>
<keyword evidence="1" id="KW-0732">Signal</keyword>
<evidence type="ECO:0000256" key="1">
    <source>
        <dbReference type="SAM" id="SignalP"/>
    </source>
</evidence>
<dbReference type="Proteomes" id="UP000187209">
    <property type="component" value="Unassembled WGS sequence"/>
</dbReference>
<evidence type="ECO:0008006" key="4">
    <source>
        <dbReference type="Google" id="ProtNLM"/>
    </source>
</evidence>
<gene>
    <name evidence="2" type="ORF">SteCoe_2289</name>
</gene>
<evidence type="ECO:0000313" key="3">
    <source>
        <dbReference type="Proteomes" id="UP000187209"/>
    </source>
</evidence>
<reference evidence="2 3" key="1">
    <citation type="submission" date="2016-11" db="EMBL/GenBank/DDBJ databases">
        <title>The macronuclear genome of Stentor coeruleus: a giant cell with tiny introns.</title>
        <authorList>
            <person name="Slabodnick M."/>
            <person name="Ruby J.G."/>
            <person name="Reiff S.B."/>
            <person name="Swart E.C."/>
            <person name="Gosai S."/>
            <person name="Prabakaran S."/>
            <person name="Witkowska E."/>
            <person name="Larue G.E."/>
            <person name="Fisher S."/>
            <person name="Freeman R.M."/>
            <person name="Gunawardena J."/>
            <person name="Chu W."/>
            <person name="Stover N.A."/>
            <person name="Gregory B.D."/>
            <person name="Nowacki M."/>
            <person name="Derisi J."/>
            <person name="Roy S.W."/>
            <person name="Marshall W.F."/>
            <person name="Sood P."/>
        </authorList>
    </citation>
    <scope>NUCLEOTIDE SEQUENCE [LARGE SCALE GENOMIC DNA]</scope>
    <source>
        <strain evidence="2">WM001</strain>
    </source>
</reference>
<keyword evidence="3" id="KW-1185">Reference proteome</keyword>
<dbReference type="OrthoDB" id="10551104at2759"/>
<feature type="signal peptide" evidence="1">
    <location>
        <begin position="1"/>
        <end position="18"/>
    </location>
</feature>
<protein>
    <recommendedName>
        <fullName evidence="4">EGF-like domain-containing protein</fullName>
    </recommendedName>
</protein>